<dbReference type="SUPFAM" id="SSF52402">
    <property type="entry name" value="Adenine nucleotide alpha hydrolases-like"/>
    <property type="match status" value="1"/>
</dbReference>
<dbReference type="Pfam" id="PF18742">
    <property type="entry name" value="DpnII-MboI"/>
    <property type="match status" value="1"/>
</dbReference>
<dbReference type="Proteomes" id="UP000664795">
    <property type="component" value="Unassembled WGS sequence"/>
</dbReference>
<accession>A0A939JWL7</accession>
<dbReference type="Gene3D" id="3.40.50.620">
    <property type="entry name" value="HUPs"/>
    <property type="match status" value="1"/>
</dbReference>
<dbReference type="AlphaFoldDB" id="A0A939JWL7"/>
<comment type="caution">
    <text evidence="2">The sequence shown here is derived from an EMBL/GenBank/DDBJ whole genome shotgun (WGS) entry which is preliminary data.</text>
</comment>
<dbReference type="Pfam" id="PF06508">
    <property type="entry name" value="QueC"/>
    <property type="match status" value="1"/>
</dbReference>
<reference evidence="2 3" key="1">
    <citation type="submission" date="2021-03" db="EMBL/GenBank/DDBJ databases">
        <title>Fibrella sp. HMF5036 genome sequencing and assembly.</title>
        <authorList>
            <person name="Kang H."/>
            <person name="Kim H."/>
            <person name="Bae S."/>
            <person name="Joh K."/>
        </authorList>
    </citation>
    <scope>NUCLEOTIDE SEQUENCE [LARGE SCALE GENOMIC DNA]</scope>
    <source>
        <strain evidence="2 3">HMF5036</strain>
    </source>
</reference>
<evidence type="ECO:0000313" key="2">
    <source>
        <dbReference type="EMBL" id="MBO0930129.1"/>
    </source>
</evidence>
<keyword evidence="1" id="KW-0671">Queuosine biosynthesis</keyword>
<dbReference type="RefSeq" id="WP_207334091.1">
    <property type="nucleotide sequence ID" value="NZ_JAFMYU010000002.1"/>
</dbReference>
<organism evidence="2 3">
    <name type="scientific">Fibrella aquatilis</name>
    <dbReference type="NCBI Taxonomy" id="2817059"/>
    <lineage>
        <taxon>Bacteria</taxon>
        <taxon>Pseudomonadati</taxon>
        <taxon>Bacteroidota</taxon>
        <taxon>Cytophagia</taxon>
        <taxon>Cytophagales</taxon>
        <taxon>Spirosomataceae</taxon>
        <taxon>Fibrella</taxon>
    </lineage>
</organism>
<keyword evidence="3" id="KW-1185">Reference proteome</keyword>
<protein>
    <submittedName>
        <fullName evidence="2">7-cyano-7-deazaguanine synthase</fullName>
    </submittedName>
</protein>
<dbReference type="EMBL" id="JAFMYU010000002">
    <property type="protein sequence ID" value="MBO0930129.1"/>
    <property type="molecule type" value="Genomic_DNA"/>
</dbReference>
<dbReference type="InterPro" id="IPR018317">
    <property type="entry name" value="QueC"/>
</dbReference>
<name>A0A939JWL7_9BACT</name>
<gene>
    <name evidence="2" type="ORF">J2I48_03945</name>
</gene>
<evidence type="ECO:0000313" key="3">
    <source>
        <dbReference type="Proteomes" id="UP000664795"/>
    </source>
</evidence>
<proteinExistence type="predicted"/>
<evidence type="ECO:0000256" key="1">
    <source>
        <dbReference type="ARBA" id="ARBA00022785"/>
    </source>
</evidence>
<dbReference type="InterPro" id="IPR014729">
    <property type="entry name" value="Rossmann-like_a/b/a_fold"/>
</dbReference>
<dbReference type="GO" id="GO:0008616">
    <property type="term" value="P:tRNA queuosine(34) biosynthetic process"/>
    <property type="evidence" value="ECO:0007669"/>
    <property type="project" value="UniProtKB-KW"/>
</dbReference>
<sequence>MTKTDTRHIILCDGVTIPQSLAGNIPAHRILSLVGREGLSNRNLTVNIQGFASHLMPKLPERTRDLIEIASFIYGADRLIKRGKTDQVEYNSWSRDLIFCIPVRDLSFWQQEEAKTIIVAALSFMTGDLSYDFYFTQRIGGDPITNLFHGPEYSTTEINSTDICPVALFSGGLDSLAGVISLLEQTSQKVVITSHRSNTLTTQVQKRVFEALQIAYPNRLRYHPLECTLKEERAAEETQRTRFFLYTAVGFALAQAYGQDVLNIYENGITSINLSKRQDLMNGRASRTTHPKTLALLENLFTQVFGKNFTIKHPFLHMTKSEVVDVIKTYNKQDIISKTVTCTKTFQKFKNNTSATHCGYCSQCVDRRFAMYATKLEQYDTIYDFDLTTESFQSSDARTHVVDYIRQANTFAKTHFGDFINTYLDPLSEITEFLSKDTCEEDEISDLHNLYQRHSTAVERAYRRMAFLHDSIYRPAIQNSIYTIVNGRRFQLDRVECLANEIADMLSKTLPIAISDQKISHENVLNSHIQAILKRDRKDYEREYPTVRFSFSTVIPDHSYTNADEDLFIESKYIRKTMPPSRVTDQIASDLMKYPLDAFKLFIVYDPERRVKDDQQFKKDYEQRSNCRIFIIR</sequence>